<dbReference type="AlphaFoldDB" id="A0A5C7SE00"/>
<dbReference type="InterPro" id="IPR058627">
    <property type="entry name" value="MdtA-like_C"/>
</dbReference>
<dbReference type="Pfam" id="PF25967">
    <property type="entry name" value="RND-MFP_C"/>
    <property type="match status" value="1"/>
</dbReference>
<dbReference type="GO" id="GO:0015562">
    <property type="term" value="F:efflux transmembrane transporter activity"/>
    <property type="evidence" value="ECO:0007669"/>
    <property type="project" value="TreeGrafter"/>
</dbReference>
<evidence type="ECO:0000256" key="3">
    <source>
        <dbReference type="SAM" id="SignalP"/>
    </source>
</evidence>
<reference evidence="6 7" key="1">
    <citation type="submission" date="2018-09" db="EMBL/GenBank/DDBJ databases">
        <title>Metagenome Assembled Genomes from an Advanced Water Purification Facility.</title>
        <authorList>
            <person name="Stamps B.W."/>
            <person name="Spear J.R."/>
        </authorList>
    </citation>
    <scope>NUCLEOTIDE SEQUENCE [LARGE SCALE GENOMIC DNA]</scope>
    <source>
        <strain evidence="6">Bin_27_1</strain>
    </source>
</reference>
<feature type="coiled-coil region" evidence="2">
    <location>
        <begin position="98"/>
        <end position="163"/>
    </location>
</feature>
<comment type="similarity">
    <text evidence="1">Belongs to the membrane fusion protein (MFP) (TC 8.A.1) family.</text>
</comment>
<dbReference type="Gene3D" id="2.40.420.20">
    <property type="match status" value="1"/>
</dbReference>
<protein>
    <submittedName>
        <fullName evidence="6">Efflux RND transporter periplasmic adaptor subunit</fullName>
    </submittedName>
</protein>
<proteinExistence type="inferred from homology"/>
<keyword evidence="2" id="KW-0175">Coiled coil</keyword>
<feature type="domain" description="Multidrug resistance protein MdtA-like C-terminal permuted SH3" evidence="5">
    <location>
        <begin position="286"/>
        <end position="346"/>
    </location>
</feature>
<dbReference type="Proteomes" id="UP000321192">
    <property type="component" value="Unassembled WGS sequence"/>
</dbReference>
<sequence>MRFRTLPTLLAGLFVLAACSAPAPHTPPPPAVLVRSFAAANAPPSVQVYAGEVRARVESDLGFRIGGKLVERLVDVGAEVAAGTPLALLDAQDVRLALASAQAAAAAAESDLALARTEFARARELQARNFVSSSLLDARRTALQAAEARLRQARAQAEVAANQAGYARLEAPAAGVVTAVLAEPGQVVGAGQAVLRLARPDEREVLIHVPEGRTGRIAPGSAAQVRPWAAPERAYAGRVREVAPAADAATRTHAVRVAVPGADATLALGASASVAFAAADGEAGGVLLPLPAVTRQPGQADAGTVWVVGEDDAVRPLTVELGAWREDGVVVRAGLPAQARVVVAGVYKLIEGMRVRAVEEGAPVLLDVRR</sequence>
<dbReference type="SUPFAM" id="SSF111369">
    <property type="entry name" value="HlyD-like secretion proteins"/>
    <property type="match status" value="1"/>
</dbReference>
<dbReference type="Pfam" id="PF25954">
    <property type="entry name" value="Beta-barrel_RND_2"/>
    <property type="match status" value="1"/>
</dbReference>
<feature type="domain" description="CusB-like beta-barrel" evidence="4">
    <location>
        <begin position="207"/>
        <end position="279"/>
    </location>
</feature>
<dbReference type="Gene3D" id="2.40.50.100">
    <property type="match status" value="1"/>
</dbReference>
<evidence type="ECO:0000256" key="1">
    <source>
        <dbReference type="ARBA" id="ARBA00009477"/>
    </source>
</evidence>
<evidence type="ECO:0000259" key="5">
    <source>
        <dbReference type="Pfam" id="PF25967"/>
    </source>
</evidence>
<dbReference type="RefSeq" id="WP_276660358.1">
    <property type="nucleotide sequence ID" value="NZ_SSFD01000259.1"/>
</dbReference>
<feature type="signal peptide" evidence="3">
    <location>
        <begin position="1"/>
        <end position="23"/>
    </location>
</feature>
<dbReference type="GO" id="GO:1990281">
    <property type="term" value="C:efflux pump complex"/>
    <property type="evidence" value="ECO:0007669"/>
    <property type="project" value="TreeGrafter"/>
</dbReference>
<dbReference type="Gene3D" id="1.10.287.470">
    <property type="entry name" value="Helix hairpin bin"/>
    <property type="match status" value="1"/>
</dbReference>
<keyword evidence="3" id="KW-0732">Signal</keyword>
<accession>A0A5C7SE00</accession>
<evidence type="ECO:0000313" key="7">
    <source>
        <dbReference type="Proteomes" id="UP000321192"/>
    </source>
</evidence>
<gene>
    <name evidence="6" type="ORF">E6Q80_16355</name>
</gene>
<organism evidence="6 7">
    <name type="scientific">Thauera aminoaromatica</name>
    <dbReference type="NCBI Taxonomy" id="164330"/>
    <lineage>
        <taxon>Bacteria</taxon>
        <taxon>Pseudomonadati</taxon>
        <taxon>Pseudomonadota</taxon>
        <taxon>Betaproteobacteria</taxon>
        <taxon>Rhodocyclales</taxon>
        <taxon>Zoogloeaceae</taxon>
        <taxon>Thauera</taxon>
    </lineage>
</organism>
<dbReference type="InterPro" id="IPR006143">
    <property type="entry name" value="RND_pump_MFP"/>
</dbReference>
<dbReference type="PANTHER" id="PTHR30469">
    <property type="entry name" value="MULTIDRUG RESISTANCE PROTEIN MDTA"/>
    <property type="match status" value="1"/>
</dbReference>
<dbReference type="PROSITE" id="PS51257">
    <property type="entry name" value="PROKAR_LIPOPROTEIN"/>
    <property type="match status" value="1"/>
</dbReference>
<comment type="caution">
    <text evidence="6">The sequence shown here is derived from an EMBL/GenBank/DDBJ whole genome shotgun (WGS) entry which is preliminary data.</text>
</comment>
<dbReference type="NCBIfam" id="TIGR01730">
    <property type="entry name" value="RND_mfp"/>
    <property type="match status" value="1"/>
</dbReference>
<dbReference type="Gene3D" id="2.40.30.170">
    <property type="match status" value="1"/>
</dbReference>
<evidence type="ECO:0000259" key="4">
    <source>
        <dbReference type="Pfam" id="PF25954"/>
    </source>
</evidence>
<evidence type="ECO:0000256" key="2">
    <source>
        <dbReference type="SAM" id="Coils"/>
    </source>
</evidence>
<dbReference type="EMBL" id="SSFD01000259">
    <property type="protein sequence ID" value="TXH81970.1"/>
    <property type="molecule type" value="Genomic_DNA"/>
</dbReference>
<feature type="chain" id="PRO_5022935580" evidence="3">
    <location>
        <begin position="24"/>
        <end position="370"/>
    </location>
</feature>
<dbReference type="InterPro" id="IPR058792">
    <property type="entry name" value="Beta-barrel_RND_2"/>
</dbReference>
<dbReference type="PANTHER" id="PTHR30469:SF15">
    <property type="entry name" value="HLYD FAMILY OF SECRETION PROTEINS"/>
    <property type="match status" value="1"/>
</dbReference>
<name>A0A5C7SE00_THASP</name>
<evidence type="ECO:0000313" key="6">
    <source>
        <dbReference type="EMBL" id="TXH81970.1"/>
    </source>
</evidence>